<feature type="region of interest" description="Disordered" evidence="1">
    <location>
        <begin position="30"/>
        <end position="95"/>
    </location>
</feature>
<feature type="chain" id="PRO_5043054354" evidence="2">
    <location>
        <begin position="18"/>
        <end position="249"/>
    </location>
</feature>
<reference evidence="3 4" key="1">
    <citation type="submission" date="2019-10" db="EMBL/GenBank/DDBJ databases">
        <title>Assembly and Annotation for the nematode Trichostrongylus colubriformis.</title>
        <authorList>
            <person name="Martin J."/>
        </authorList>
    </citation>
    <scope>NUCLEOTIDE SEQUENCE [LARGE SCALE GENOMIC DNA]</scope>
    <source>
        <strain evidence="3">G859</strain>
        <tissue evidence="3">Whole worm</tissue>
    </source>
</reference>
<accession>A0AAN8FGG8</accession>
<sequence length="249" mass="27357">MKVVLIVLLFACFLTHAYITTNRKHKSFHQAKAQSRPIRSPLESVDATNNNGNVEQGEMPPMEALSSESEDSKSIVKRESGSAKGPKRTVPGGNLHHNLFMVVDARKNTSALQRLVVDLGKNYRGSKAVIREVALPNIRAYQVNSAYNSADDDDESSSTTKEGVAEEASPDVDETKEKPCSMKHLKYVEKNEKAGCSGAMQFTNEVCQGFYDCMKQPQASYTTCQPGICDQFKQLSSNTSCMAALFACE</sequence>
<keyword evidence="4" id="KW-1185">Reference proteome</keyword>
<protein>
    <submittedName>
        <fullName evidence="3">Uncharacterized protein</fullName>
    </submittedName>
</protein>
<evidence type="ECO:0000256" key="1">
    <source>
        <dbReference type="SAM" id="MobiDB-lite"/>
    </source>
</evidence>
<feature type="signal peptide" evidence="2">
    <location>
        <begin position="1"/>
        <end position="17"/>
    </location>
</feature>
<evidence type="ECO:0000313" key="3">
    <source>
        <dbReference type="EMBL" id="KAK5968965.1"/>
    </source>
</evidence>
<keyword evidence="2" id="KW-0732">Signal</keyword>
<gene>
    <name evidence="3" type="ORF">GCK32_013170</name>
</gene>
<organism evidence="3 4">
    <name type="scientific">Trichostrongylus colubriformis</name>
    <name type="common">Black scour worm</name>
    <dbReference type="NCBI Taxonomy" id="6319"/>
    <lineage>
        <taxon>Eukaryota</taxon>
        <taxon>Metazoa</taxon>
        <taxon>Ecdysozoa</taxon>
        <taxon>Nematoda</taxon>
        <taxon>Chromadorea</taxon>
        <taxon>Rhabditida</taxon>
        <taxon>Rhabditina</taxon>
        <taxon>Rhabditomorpha</taxon>
        <taxon>Strongyloidea</taxon>
        <taxon>Trichostrongylidae</taxon>
        <taxon>Trichostrongylus</taxon>
    </lineage>
</organism>
<evidence type="ECO:0000313" key="4">
    <source>
        <dbReference type="Proteomes" id="UP001331761"/>
    </source>
</evidence>
<dbReference type="Proteomes" id="UP001331761">
    <property type="component" value="Unassembled WGS sequence"/>
</dbReference>
<evidence type="ECO:0000256" key="2">
    <source>
        <dbReference type="SAM" id="SignalP"/>
    </source>
</evidence>
<dbReference type="AlphaFoldDB" id="A0AAN8FGG8"/>
<feature type="compositionally biased region" description="Basic and acidic residues" evidence="1">
    <location>
        <begin position="70"/>
        <end position="81"/>
    </location>
</feature>
<name>A0AAN8FGG8_TRICO</name>
<proteinExistence type="predicted"/>
<dbReference type="EMBL" id="WIXE01020784">
    <property type="protein sequence ID" value="KAK5968965.1"/>
    <property type="molecule type" value="Genomic_DNA"/>
</dbReference>
<comment type="caution">
    <text evidence="3">The sequence shown here is derived from an EMBL/GenBank/DDBJ whole genome shotgun (WGS) entry which is preliminary data.</text>
</comment>
<feature type="region of interest" description="Disordered" evidence="1">
    <location>
        <begin position="146"/>
        <end position="177"/>
    </location>
</feature>